<gene>
    <name evidence="1" type="ORF">FSB_LOCUS36400</name>
</gene>
<reference evidence="1" key="1">
    <citation type="submission" date="2018-02" db="EMBL/GenBank/DDBJ databases">
        <authorList>
            <person name="Cohen D.B."/>
            <person name="Kent A.D."/>
        </authorList>
    </citation>
    <scope>NUCLEOTIDE SEQUENCE</scope>
</reference>
<dbReference type="PANTHER" id="PTHR36617">
    <property type="entry name" value="PROTEIN, PUTATIVE-RELATED"/>
    <property type="match status" value="1"/>
</dbReference>
<accession>A0A2N9H9H6</accession>
<protein>
    <recommendedName>
        <fullName evidence="2">Reverse transcriptase zinc-binding domain-containing protein</fullName>
    </recommendedName>
</protein>
<sequence length="176" mass="20300">MWLLELRNFSGGLGVRKVEVFNRALLGKWLWKFGREDTHLWRRVIAAKYGLDCGGWMTKKPTGTHGCSLWKGIFSSWDFFNQQVELVAGLGIRIRFWYDNWCGEVPFKARFPLLFACSTSRTTSIAPCLLCSGIGEARSWNFTFVRDFNDWEVEEVLAFFNFIHSKIPAGLDPDSM</sequence>
<dbReference type="AlphaFoldDB" id="A0A2N9H9H6"/>
<organism evidence="1">
    <name type="scientific">Fagus sylvatica</name>
    <name type="common">Beechnut</name>
    <dbReference type="NCBI Taxonomy" id="28930"/>
    <lineage>
        <taxon>Eukaryota</taxon>
        <taxon>Viridiplantae</taxon>
        <taxon>Streptophyta</taxon>
        <taxon>Embryophyta</taxon>
        <taxon>Tracheophyta</taxon>
        <taxon>Spermatophyta</taxon>
        <taxon>Magnoliopsida</taxon>
        <taxon>eudicotyledons</taxon>
        <taxon>Gunneridae</taxon>
        <taxon>Pentapetalae</taxon>
        <taxon>rosids</taxon>
        <taxon>fabids</taxon>
        <taxon>Fagales</taxon>
        <taxon>Fagaceae</taxon>
        <taxon>Fagus</taxon>
    </lineage>
</organism>
<name>A0A2N9H9H6_FAGSY</name>
<evidence type="ECO:0008006" key="2">
    <source>
        <dbReference type="Google" id="ProtNLM"/>
    </source>
</evidence>
<dbReference type="EMBL" id="OIVN01003060">
    <property type="protein sequence ID" value="SPD08518.1"/>
    <property type="molecule type" value="Genomic_DNA"/>
</dbReference>
<proteinExistence type="predicted"/>
<dbReference type="PANTHER" id="PTHR36617:SF16">
    <property type="entry name" value="OS04G0516500 PROTEIN"/>
    <property type="match status" value="1"/>
</dbReference>
<evidence type="ECO:0000313" key="1">
    <source>
        <dbReference type="EMBL" id="SPD08518.1"/>
    </source>
</evidence>